<name>A0AAW0R2G8_9PEZI</name>
<evidence type="ECO:0000313" key="2">
    <source>
        <dbReference type="Proteomes" id="UP001392437"/>
    </source>
</evidence>
<dbReference type="Proteomes" id="UP001392437">
    <property type="component" value="Unassembled WGS sequence"/>
</dbReference>
<evidence type="ECO:0000313" key="1">
    <source>
        <dbReference type="EMBL" id="KAK8121411.1"/>
    </source>
</evidence>
<accession>A0AAW0R2G8</accession>
<sequence length="233" mass="25942">MRGFRIWAIKEVENADGNLHSMHAMVQVHKTRKLVDGGRPGAELLELQVPRRQLPLALCIDAHLDGADGDKGLVKGEDVGGSDVSYDGGCIGVPHAARIAASSTEGKHICYGTTCLKNHDEQLGWAGAGQEMRRHGWFRNGKKMLTMFLWVQNEVPSLSWVVEMWRRYLSNGELEHFAAYDNLPYVDGLFDAIGVAARRKKGWLGNMFAPIMPADVGRVWQEYLKRQRSPSGS</sequence>
<reference evidence="1 2" key="1">
    <citation type="submission" date="2023-01" db="EMBL/GenBank/DDBJ databases">
        <title>Analysis of 21 Apiospora genomes using comparative genomics revels a genus with tremendous synthesis potential of carbohydrate active enzymes and secondary metabolites.</title>
        <authorList>
            <person name="Sorensen T."/>
        </authorList>
    </citation>
    <scope>NUCLEOTIDE SEQUENCE [LARGE SCALE GENOMIC DNA]</scope>
    <source>
        <strain evidence="1 2">CBS 117206</strain>
    </source>
</reference>
<dbReference type="AlphaFoldDB" id="A0AAW0R2G8"/>
<keyword evidence="2" id="KW-1185">Reference proteome</keyword>
<proteinExistence type="predicted"/>
<protein>
    <submittedName>
        <fullName evidence="1">Uncharacterized protein</fullName>
    </submittedName>
</protein>
<dbReference type="EMBL" id="JAQQWP010000004">
    <property type="protein sequence ID" value="KAK8121411.1"/>
    <property type="molecule type" value="Genomic_DNA"/>
</dbReference>
<comment type="caution">
    <text evidence="1">The sequence shown here is derived from an EMBL/GenBank/DDBJ whole genome shotgun (WGS) entry which is preliminary data.</text>
</comment>
<organism evidence="1 2">
    <name type="scientific">Apiospora kogelbergensis</name>
    <dbReference type="NCBI Taxonomy" id="1337665"/>
    <lineage>
        <taxon>Eukaryota</taxon>
        <taxon>Fungi</taxon>
        <taxon>Dikarya</taxon>
        <taxon>Ascomycota</taxon>
        <taxon>Pezizomycotina</taxon>
        <taxon>Sordariomycetes</taxon>
        <taxon>Xylariomycetidae</taxon>
        <taxon>Amphisphaeriales</taxon>
        <taxon>Apiosporaceae</taxon>
        <taxon>Apiospora</taxon>
    </lineage>
</organism>
<gene>
    <name evidence="1" type="ORF">PG999_005531</name>
</gene>